<reference evidence="2" key="1">
    <citation type="journal article" date="2005" name="Nature">
        <title>The map-based sequence of the rice genome.</title>
        <authorList>
            <consortium name="International rice genome sequencing project (IRGSP)"/>
            <person name="Matsumoto T."/>
            <person name="Wu J."/>
            <person name="Kanamori H."/>
            <person name="Katayose Y."/>
            <person name="Fujisawa M."/>
            <person name="Namiki N."/>
            <person name="Mizuno H."/>
            <person name="Yamamoto K."/>
            <person name="Antonio B.A."/>
            <person name="Baba T."/>
            <person name="Sakata K."/>
            <person name="Nagamura Y."/>
            <person name="Aoki H."/>
            <person name="Arikawa K."/>
            <person name="Arita K."/>
            <person name="Bito T."/>
            <person name="Chiden Y."/>
            <person name="Fujitsuka N."/>
            <person name="Fukunaka R."/>
            <person name="Hamada M."/>
            <person name="Harada C."/>
            <person name="Hayashi A."/>
            <person name="Hijishita S."/>
            <person name="Honda M."/>
            <person name="Hosokawa S."/>
            <person name="Ichikawa Y."/>
            <person name="Idonuma A."/>
            <person name="Iijima M."/>
            <person name="Ikeda M."/>
            <person name="Ikeno M."/>
            <person name="Ito K."/>
            <person name="Ito S."/>
            <person name="Ito T."/>
            <person name="Ito Y."/>
            <person name="Ito Y."/>
            <person name="Iwabuchi A."/>
            <person name="Kamiya K."/>
            <person name="Karasawa W."/>
            <person name="Kurita K."/>
            <person name="Katagiri S."/>
            <person name="Kikuta A."/>
            <person name="Kobayashi H."/>
            <person name="Kobayashi N."/>
            <person name="Machita K."/>
            <person name="Maehara T."/>
            <person name="Masukawa M."/>
            <person name="Mizubayashi T."/>
            <person name="Mukai Y."/>
            <person name="Nagasaki H."/>
            <person name="Nagata Y."/>
            <person name="Naito S."/>
            <person name="Nakashima M."/>
            <person name="Nakama Y."/>
            <person name="Nakamichi Y."/>
            <person name="Nakamura M."/>
            <person name="Meguro A."/>
            <person name="Negishi M."/>
            <person name="Ohta I."/>
            <person name="Ohta T."/>
            <person name="Okamoto M."/>
            <person name="Ono N."/>
            <person name="Saji S."/>
            <person name="Sakaguchi M."/>
            <person name="Sakai K."/>
            <person name="Shibata M."/>
            <person name="Shimokawa T."/>
            <person name="Song J."/>
            <person name="Takazaki Y."/>
            <person name="Terasawa K."/>
            <person name="Tsugane M."/>
            <person name="Tsuji K."/>
            <person name="Ueda S."/>
            <person name="Waki K."/>
            <person name="Yamagata H."/>
            <person name="Yamamoto M."/>
            <person name="Yamamoto S."/>
            <person name="Yamane H."/>
            <person name="Yoshiki S."/>
            <person name="Yoshihara R."/>
            <person name="Yukawa K."/>
            <person name="Zhong H."/>
            <person name="Yano M."/>
            <person name="Yuan Q."/>
            <person name="Ouyang S."/>
            <person name="Liu J."/>
            <person name="Jones K.M."/>
            <person name="Gansberger K."/>
            <person name="Moffat K."/>
            <person name="Hill J."/>
            <person name="Bera J."/>
            <person name="Fadrosh D."/>
            <person name="Jin S."/>
            <person name="Johri S."/>
            <person name="Kim M."/>
            <person name="Overton L."/>
            <person name="Reardon M."/>
            <person name="Tsitrin T."/>
            <person name="Vuong H."/>
            <person name="Weaver B."/>
            <person name="Ciecko A."/>
            <person name="Tallon L."/>
            <person name="Jackson J."/>
            <person name="Pai G."/>
            <person name="Aken S.V."/>
            <person name="Utterback T."/>
            <person name="Reidmuller S."/>
            <person name="Feldblyum T."/>
            <person name="Hsiao J."/>
            <person name="Zismann V."/>
            <person name="Iobst S."/>
            <person name="de Vazeille A.R."/>
            <person name="Buell C.R."/>
            <person name="Ying K."/>
            <person name="Li Y."/>
            <person name="Lu T."/>
            <person name="Huang Y."/>
            <person name="Zhao Q."/>
            <person name="Feng Q."/>
            <person name="Zhang L."/>
            <person name="Zhu J."/>
            <person name="Weng Q."/>
            <person name="Mu J."/>
            <person name="Lu Y."/>
            <person name="Fan D."/>
            <person name="Liu Y."/>
            <person name="Guan J."/>
            <person name="Zhang Y."/>
            <person name="Yu S."/>
            <person name="Liu X."/>
            <person name="Zhang Y."/>
            <person name="Hong G."/>
            <person name="Han B."/>
            <person name="Choisne N."/>
            <person name="Demange N."/>
            <person name="Orjeda G."/>
            <person name="Samain S."/>
            <person name="Cattolico L."/>
            <person name="Pelletier E."/>
            <person name="Couloux A."/>
            <person name="Segurens B."/>
            <person name="Wincker P."/>
            <person name="D'Hont A."/>
            <person name="Scarpelli C."/>
            <person name="Weissenbach J."/>
            <person name="Salanoubat M."/>
            <person name="Quetier F."/>
            <person name="Yu Y."/>
            <person name="Kim H.R."/>
            <person name="Rambo T."/>
            <person name="Currie J."/>
            <person name="Collura K."/>
            <person name="Luo M."/>
            <person name="Yang T."/>
            <person name="Ammiraju J.S.S."/>
            <person name="Engler F."/>
            <person name="Soderlund C."/>
            <person name="Wing R.A."/>
            <person name="Palmer L.E."/>
            <person name="de la Bastide M."/>
            <person name="Spiegel L."/>
            <person name="Nascimento L."/>
            <person name="Zutavern T."/>
            <person name="O'Shaughnessy A."/>
            <person name="Dike S."/>
            <person name="Dedhia N."/>
            <person name="Preston R."/>
            <person name="Balija V."/>
            <person name="McCombie W.R."/>
            <person name="Chow T."/>
            <person name="Chen H."/>
            <person name="Chung M."/>
            <person name="Chen C."/>
            <person name="Shaw J."/>
            <person name="Wu H."/>
            <person name="Hsiao K."/>
            <person name="Chao Y."/>
            <person name="Chu M."/>
            <person name="Cheng C."/>
            <person name="Hour A."/>
            <person name="Lee P."/>
            <person name="Lin S."/>
            <person name="Lin Y."/>
            <person name="Liou J."/>
            <person name="Liu S."/>
            <person name="Hsing Y."/>
            <person name="Raghuvanshi S."/>
            <person name="Mohanty A."/>
            <person name="Bharti A.K."/>
            <person name="Gaur A."/>
            <person name="Gupta V."/>
            <person name="Kumar D."/>
            <person name="Ravi V."/>
            <person name="Vij S."/>
            <person name="Kapur A."/>
            <person name="Khurana P."/>
            <person name="Khurana P."/>
            <person name="Khurana J.P."/>
            <person name="Tyagi A.K."/>
            <person name="Gaikwad K."/>
            <person name="Singh A."/>
            <person name="Dalal V."/>
            <person name="Srivastava S."/>
            <person name="Dixit A."/>
            <person name="Pal A.K."/>
            <person name="Ghazi I.A."/>
            <person name="Yadav M."/>
            <person name="Pandit A."/>
            <person name="Bhargava A."/>
            <person name="Sureshbabu K."/>
            <person name="Batra K."/>
            <person name="Sharma T.R."/>
            <person name="Mohapatra T."/>
            <person name="Singh N.K."/>
            <person name="Messing J."/>
            <person name="Nelson A.B."/>
            <person name="Fuks G."/>
            <person name="Kavchok S."/>
            <person name="Keizer G."/>
            <person name="Linton E."/>
            <person name="Llaca V."/>
            <person name="Song R."/>
            <person name="Tanyolac B."/>
            <person name="Young S."/>
            <person name="Ho-Il K."/>
            <person name="Hahn J.H."/>
            <person name="Sangsakoo G."/>
            <person name="Vanavichit A."/>
            <person name="de Mattos Luiz.A.T."/>
            <person name="Zimmer P.D."/>
            <person name="Malone G."/>
            <person name="Dellagostin O."/>
            <person name="de Oliveira A.C."/>
            <person name="Bevan M."/>
            <person name="Bancroft I."/>
            <person name="Minx P."/>
            <person name="Cordum H."/>
            <person name="Wilson R."/>
            <person name="Cheng Z."/>
            <person name="Jin W."/>
            <person name="Jiang J."/>
            <person name="Leong S.A."/>
            <person name="Iwama H."/>
            <person name="Gojobori T."/>
            <person name="Itoh T."/>
            <person name="Niimura Y."/>
            <person name="Fujii Y."/>
            <person name="Habara T."/>
            <person name="Sakai H."/>
            <person name="Sato Y."/>
            <person name="Wilson G."/>
            <person name="Kumar K."/>
            <person name="McCouch S."/>
            <person name="Juretic N."/>
            <person name="Hoen D."/>
            <person name="Wright S."/>
            <person name="Bruskiewich R."/>
            <person name="Bureau T."/>
            <person name="Miyao A."/>
            <person name="Hirochika H."/>
            <person name="Nishikawa T."/>
            <person name="Kadowaki K."/>
            <person name="Sugiura M."/>
            <person name="Burr B."/>
            <person name="Sasaki T."/>
        </authorList>
    </citation>
    <scope>NUCLEOTIDE SEQUENCE [LARGE SCALE GENOMIC DNA]</scope>
    <source>
        <strain evidence="2">cv. Nipponbare</strain>
    </source>
</reference>
<dbReference type="Proteomes" id="UP000000763">
    <property type="component" value="Chromosome 2"/>
</dbReference>
<evidence type="ECO:0000313" key="2">
    <source>
        <dbReference type="Proteomes" id="UP000000763"/>
    </source>
</evidence>
<evidence type="ECO:0000313" key="1">
    <source>
        <dbReference type="EMBL" id="BAD13068.1"/>
    </source>
</evidence>
<protein>
    <submittedName>
        <fullName evidence="1">Uncharacterized protein</fullName>
    </submittedName>
</protein>
<proteinExistence type="predicted"/>
<organism evidence="1 2">
    <name type="scientific">Oryza sativa subsp. japonica</name>
    <name type="common">Rice</name>
    <dbReference type="NCBI Taxonomy" id="39947"/>
    <lineage>
        <taxon>Eukaryota</taxon>
        <taxon>Viridiplantae</taxon>
        <taxon>Streptophyta</taxon>
        <taxon>Embryophyta</taxon>
        <taxon>Tracheophyta</taxon>
        <taxon>Spermatophyta</taxon>
        <taxon>Magnoliopsida</taxon>
        <taxon>Liliopsida</taxon>
        <taxon>Poales</taxon>
        <taxon>Poaceae</taxon>
        <taxon>BOP clade</taxon>
        <taxon>Oryzoideae</taxon>
        <taxon>Oryzeae</taxon>
        <taxon>Oryzinae</taxon>
        <taxon>Oryza</taxon>
        <taxon>Oryza sativa</taxon>
    </lineage>
</organism>
<dbReference type="AlphaFoldDB" id="Q6Z426"/>
<reference evidence="2" key="2">
    <citation type="journal article" date="2008" name="Nucleic Acids Res.">
        <title>The rice annotation project database (RAP-DB): 2008 update.</title>
        <authorList>
            <consortium name="The rice annotation project (RAP)"/>
        </authorList>
    </citation>
    <scope>GENOME REANNOTATION</scope>
    <source>
        <strain evidence="2">cv. Nipponbare</strain>
    </source>
</reference>
<name>Q6Z426_ORYSJ</name>
<sequence length="151" mass="15106">MEVGVVGAGRQSQRVEYKGGGEIDIGGGGRLSLGGGGAIADEAVDVRGRGLVRGGGGGPPDCDDVLSGVVNNVDVFACTIASIRSKPPAVAAAAGVLSSSDGGGGNHLTTVLSHYAARWLPDIASSPSGRFLLSPQSPTAMWIITHLLMKV</sequence>
<gene>
    <name evidence="1" type="primary">P0479D12.27</name>
</gene>
<dbReference type="EMBL" id="AP005191">
    <property type="protein sequence ID" value="BAD13068.1"/>
    <property type="molecule type" value="Genomic_DNA"/>
</dbReference>
<accession>Q6Z426</accession>